<organism evidence="1 2">
    <name type="scientific">Naganishia friedmannii</name>
    <dbReference type="NCBI Taxonomy" id="89922"/>
    <lineage>
        <taxon>Eukaryota</taxon>
        <taxon>Fungi</taxon>
        <taxon>Dikarya</taxon>
        <taxon>Basidiomycota</taxon>
        <taxon>Agaricomycotina</taxon>
        <taxon>Tremellomycetes</taxon>
        <taxon>Filobasidiales</taxon>
        <taxon>Filobasidiaceae</taxon>
        <taxon>Naganishia</taxon>
    </lineage>
</organism>
<proteinExistence type="predicted"/>
<accession>A0ACC2V9M0</accession>
<protein>
    <submittedName>
        <fullName evidence="1">Uncharacterized protein</fullName>
    </submittedName>
</protein>
<keyword evidence="2" id="KW-1185">Reference proteome</keyword>
<reference evidence="1" key="1">
    <citation type="submission" date="2023-04" db="EMBL/GenBank/DDBJ databases">
        <title>Draft Genome sequencing of Naganishia species isolated from polar environments using Oxford Nanopore Technology.</title>
        <authorList>
            <person name="Leo P."/>
            <person name="Venkateswaran K."/>
        </authorList>
    </citation>
    <scope>NUCLEOTIDE SEQUENCE</scope>
    <source>
        <strain evidence="1">MNA-CCFEE 5423</strain>
    </source>
</reference>
<dbReference type="EMBL" id="JASBWT010000021">
    <property type="protein sequence ID" value="KAJ9095595.1"/>
    <property type="molecule type" value="Genomic_DNA"/>
</dbReference>
<comment type="caution">
    <text evidence="1">The sequence shown here is derived from an EMBL/GenBank/DDBJ whole genome shotgun (WGS) entry which is preliminary data.</text>
</comment>
<evidence type="ECO:0000313" key="2">
    <source>
        <dbReference type="Proteomes" id="UP001227268"/>
    </source>
</evidence>
<dbReference type="Proteomes" id="UP001227268">
    <property type="component" value="Unassembled WGS sequence"/>
</dbReference>
<gene>
    <name evidence="1" type="ORF">QFC21_005466</name>
</gene>
<evidence type="ECO:0000313" key="1">
    <source>
        <dbReference type="EMBL" id="KAJ9095595.1"/>
    </source>
</evidence>
<name>A0ACC2V9M0_9TREE</name>
<sequence length="881" mass="94363">MNILRNIASAALQSTGVTFPFQIGDRLSLGPVDTASFDNQVIWDIRSAVKKDDGTPVTLFVFDVSQQQGQGAGAAGKDRKAQFQLARNALKKLRTIRHPNILRYIDSVETETHIYIATERVTPLGAVLQHWEEGKVVKGDLATRKRGQDEWLAWGLKSIATALSFLNAPPLSQHHSLLLPSSIFITPALEWRLAGFEVLSGKDDPLGVAWAPGVGVGVAPGRVGERLAPEVKKGGWDVLKDADPAVTDTYLLALLIHTLYNPRHQPLPTLSSAPPTATSSGLIPRPLFPIYKRMLNPNPRTRLPTTSFIPELEQIGFWAGNNLVELVDALAGFELASEGEKAGLLRRIKESIPSLPPQFLTSKILPSLLHSLSLPSAPSSAILPLVLAIGKDITDDQRYKELVLEPVVRLFASPDRGTRMALLDGLAEYGDRLEKGMVNDKIWPHLITGFADTVAVIREATVKAIPIIAPKLSDRLLNNDLLRLLAKMQIDPEPSIRTNTCILLGRLAPLLGPNTKKKVLVAAFARSLKDSFVHARVAGLMALMATVEYYDKDDLAGKVVPNMSFTLVDREKLVRDQAFKAMQIFLSRLEAAAEAMPDTVIPENAANGQTYGPSTTTMLNGSHTSAAGTSLVNSATGAAGALAGWAIASLGKQLPVSEVHSSISATPAQVHQPPSASNASSDTFRSSSAVGASRTNTPHAAARSANAGKAGGMQLGGPSAGGRTNRVAASSSLVDELAGEFEEDGDEVANVWGSNDLLDVNADEDDWKDPLADPVPSLPNLSITKPKQPATIVAPKPIRARQPSPAGKATALSPGPAADEWNTAKESDWQEGTSHPTSENKPSTPANVSLAGLSKEEKEKEMARRREERKARIAAMKKAKS</sequence>